<dbReference type="Pfam" id="PF21036">
    <property type="entry name" value="EryCIII-like_N"/>
    <property type="match status" value="1"/>
</dbReference>
<protein>
    <submittedName>
        <fullName evidence="6">DUF1205 domain-containing protein</fullName>
    </submittedName>
</protein>
<sequence>MRVLFTVSSWPTHYAAMVPLGWAVRAAGHDLRVLCAPSQVAAVGGAGLPPVPVLGGMEVAVHNRLSYVREALAGDWPYPWLPLHPLTGAAMSTLDDFDVAEYARTDGARFAAESARSHDDAVAYARDWRPDLVVHDPVSTEGLLAAMVLGVPAVLALWGPVGTHEPAPVRILPDDPGGSFERHGFGPFGPDLVRHVLDPCPGPVAPPVRAERIPVRYVPYNGPGTPPDGLPASGRPRVCVTWSTALRSMSGPSSYALPRILAALAGLDVETVLTATRSDVAALGEVPPGVRVLEHCPLHPLLADCDAVVHHGGAGSAMTAMVSGTPQLALTFASEQARLAQRIADAGAGRHLPGHTVTVETIRDAVAALVTDPSHRRAAAELRRAAADRPAPVDALARLEKLAAD</sequence>
<dbReference type="Proteomes" id="UP001059617">
    <property type="component" value="Chromosome"/>
</dbReference>
<dbReference type="PANTHER" id="PTHR48050">
    <property type="entry name" value="STEROL 3-BETA-GLUCOSYLTRANSFERASE"/>
    <property type="match status" value="1"/>
</dbReference>
<keyword evidence="2" id="KW-0328">Glycosyltransferase</keyword>
<dbReference type="InterPro" id="IPR048284">
    <property type="entry name" value="EryCIII-like_N"/>
</dbReference>
<dbReference type="EMBL" id="CP073720">
    <property type="protein sequence ID" value="UWP79208.1"/>
    <property type="molecule type" value="Genomic_DNA"/>
</dbReference>
<evidence type="ECO:0000256" key="3">
    <source>
        <dbReference type="ARBA" id="ARBA00022679"/>
    </source>
</evidence>
<dbReference type="InterPro" id="IPR050426">
    <property type="entry name" value="Glycosyltransferase_28"/>
</dbReference>
<accession>A0ABY5VNF7</accession>
<evidence type="ECO:0000256" key="1">
    <source>
        <dbReference type="ARBA" id="ARBA00006962"/>
    </source>
</evidence>
<evidence type="ECO:0000313" key="7">
    <source>
        <dbReference type="Proteomes" id="UP001059617"/>
    </source>
</evidence>
<reference evidence="6" key="2">
    <citation type="submission" date="2022-09" db="EMBL/GenBank/DDBJ databases">
        <title>Biosynthetic gene clusters of Dactylosporangioum fulvum.</title>
        <authorList>
            <person name="Caradec T."/>
        </authorList>
    </citation>
    <scope>NUCLEOTIDE SEQUENCE</scope>
    <source>
        <strain evidence="6">NRRL B-16292</strain>
    </source>
</reference>
<dbReference type="Pfam" id="PF06722">
    <property type="entry name" value="EryCIII-like_C"/>
    <property type="match status" value="1"/>
</dbReference>
<dbReference type="CDD" id="cd03784">
    <property type="entry name" value="GT1_Gtf-like"/>
    <property type="match status" value="1"/>
</dbReference>
<gene>
    <name evidence="6" type="ORF">Dfulv_29040</name>
</gene>
<dbReference type="PANTHER" id="PTHR48050:SF13">
    <property type="entry name" value="STEROL 3-BETA-GLUCOSYLTRANSFERASE UGT80A2"/>
    <property type="match status" value="1"/>
</dbReference>
<keyword evidence="7" id="KW-1185">Reference proteome</keyword>
<name>A0ABY5VNF7_9ACTN</name>
<keyword evidence="3" id="KW-0808">Transferase</keyword>
<dbReference type="RefSeq" id="WP_259856800.1">
    <property type="nucleotide sequence ID" value="NZ_CP073720.1"/>
</dbReference>
<dbReference type="Gene3D" id="3.40.50.2000">
    <property type="entry name" value="Glycogen Phosphorylase B"/>
    <property type="match status" value="2"/>
</dbReference>
<feature type="domain" description="Erythromycin biosynthesis protein CIII-like N-terminal" evidence="5">
    <location>
        <begin position="22"/>
        <end position="241"/>
    </location>
</feature>
<feature type="domain" description="Erythromycin biosynthesis protein CIII-like C-terminal" evidence="4">
    <location>
        <begin position="259"/>
        <end position="402"/>
    </location>
</feature>
<evidence type="ECO:0000313" key="6">
    <source>
        <dbReference type="EMBL" id="UWP79208.1"/>
    </source>
</evidence>
<dbReference type="InterPro" id="IPR002213">
    <property type="entry name" value="UDP_glucos_trans"/>
</dbReference>
<proteinExistence type="inferred from homology"/>
<evidence type="ECO:0000259" key="5">
    <source>
        <dbReference type="Pfam" id="PF21036"/>
    </source>
</evidence>
<dbReference type="InterPro" id="IPR010610">
    <property type="entry name" value="EryCIII-like_C"/>
</dbReference>
<comment type="similarity">
    <text evidence="1">Belongs to the glycosyltransferase 28 family.</text>
</comment>
<reference evidence="6" key="1">
    <citation type="submission" date="2021-04" db="EMBL/GenBank/DDBJ databases">
        <authorList>
            <person name="Hartkoorn R.C."/>
            <person name="Beaudoing E."/>
            <person name="Hot D."/>
        </authorList>
    </citation>
    <scope>NUCLEOTIDE SEQUENCE</scope>
    <source>
        <strain evidence="6">NRRL B-16292</strain>
    </source>
</reference>
<evidence type="ECO:0000256" key="2">
    <source>
        <dbReference type="ARBA" id="ARBA00022676"/>
    </source>
</evidence>
<evidence type="ECO:0000259" key="4">
    <source>
        <dbReference type="Pfam" id="PF06722"/>
    </source>
</evidence>
<dbReference type="SUPFAM" id="SSF53756">
    <property type="entry name" value="UDP-Glycosyltransferase/glycogen phosphorylase"/>
    <property type="match status" value="1"/>
</dbReference>
<organism evidence="6 7">
    <name type="scientific">Dactylosporangium fulvum</name>
    <dbReference type="NCBI Taxonomy" id="53359"/>
    <lineage>
        <taxon>Bacteria</taxon>
        <taxon>Bacillati</taxon>
        <taxon>Actinomycetota</taxon>
        <taxon>Actinomycetes</taxon>
        <taxon>Micromonosporales</taxon>
        <taxon>Micromonosporaceae</taxon>
        <taxon>Dactylosporangium</taxon>
    </lineage>
</organism>